<dbReference type="SUPFAM" id="SSF57196">
    <property type="entry name" value="EGF/Laminin"/>
    <property type="match status" value="1"/>
</dbReference>
<dbReference type="FunFam" id="2.10.25.10:FF:000027">
    <property type="entry name" value="Thrombospondin 3"/>
    <property type="match status" value="1"/>
</dbReference>
<evidence type="ECO:0000256" key="7">
    <source>
        <dbReference type="ARBA" id="ARBA00023157"/>
    </source>
</evidence>
<dbReference type="Ensembl" id="ENSSTUT00000109704.1">
    <property type="protein sequence ID" value="ENSSTUP00000102291.1"/>
    <property type="gene ID" value="ENSSTUG00000043786.1"/>
</dbReference>
<evidence type="ECO:0000313" key="12">
    <source>
        <dbReference type="Ensembl" id="ENSSTUP00000102291.1"/>
    </source>
</evidence>
<reference evidence="12" key="2">
    <citation type="submission" date="2025-09" db="UniProtKB">
        <authorList>
            <consortium name="Ensembl"/>
        </authorList>
    </citation>
    <scope>IDENTIFICATION</scope>
</reference>
<dbReference type="SMART" id="SM00210">
    <property type="entry name" value="TSPN"/>
    <property type="match status" value="1"/>
</dbReference>
<dbReference type="FunFam" id="2.10.25.10:FF:000232">
    <property type="entry name" value="thrombospondin-3 isoform X1"/>
    <property type="match status" value="1"/>
</dbReference>
<evidence type="ECO:0000256" key="3">
    <source>
        <dbReference type="ARBA" id="ARBA00022729"/>
    </source>
</evidence>
<dbReference type="GeneTree" id="ENSGT00940000159283"/>
<dbReference type="PANTHER" id="PTHR10199:SF89">
    <property type="entry name" value="THROMBOSPONDIN-3"/>
    <property type="match status" value="1"/>
</dbReference>
<dbReference type="FunFam" id="4.10.1080.10:FF:000001">
    <property type="entry name" value="Thrombospondin 3"/>
    <property type="match status" value="1"/>
</dbReference>
<protein>
    <submittedName>
        <fullName evidence="12">Thrombospondin 3b</fullName>
    </submittedName>
</protein>
<dbReference type="InterPro" id="IPR049883">
    <property type="entry name" value="NOTCH1_EGF-like"/>
</dbReference>
<dbReference type="SMART" id="SM00181">
    <property type="entry name" value="EGF"/>
    <property type="match status" value="3"/>
</dbReference>
<accession>A0A674E3B1</accession>
<dbReference type="CDD" id="cd00054">
    <property type="entry name" value="EGF_CA"/>
    <property type="match status" value="1"/>
</dbReference>
<dbReference type="GO" id="GO:0005576">
    <property type="term" value="C:extracellular region"/>
    <property type="evidence" value="ECO:0007669"/>
    <property type="project" value="InterPro"/>
</dbReference>
<dbReference type="PANTHER" id="PTHR10199">
    <property type="entry name" value="THROMBOSPONDIN"/>
    <property type="match status" value="1"/>
</dbReference>
<keyword evidence="8" id="KW-0325">Glycoprotein</keyword>
<dbReference type="InterPro" id="IPR018097">
    <property type="entry name" value="EGF_Ca-bd_CS"/>
</dbReference>
<keyword evidence="3" id="KW-0732">Signal</keyword>
<evidence type="ECO:0000256" key="5">
    <source>
        <dbReference type="ARBA" id="ARBA00022837"/>
    </source>
</evidence>
<feature type="compositionally biased region" description="Acidic residues" evidence="10">
    <location>
        <begin position="568"/>
        <end position="585"/>
    </location>
</feature>
<dbReference type="PROSITE" id="PS01186">
    <property type="entry name" value="EGF_2"/>
    <property type="match status" value="1"/>
</dbReference>
<evidence type="ECO:0000256" key="8">
    <source>
        <dbReference type="ARBA" id="ARBA00023180"/>
    </source>
</evidence>
<feature type="region of interest" description="Disordered" evidence="10">
    <location>
        <begin position="432"/>
        <end position="616"/>
    </location>
</feature>
<proteinExistence type="inferred from homology"/>
<dbReference type="Proteomes" id="UP000472277">
    <property type="component" value="Chromosome 34"/>
</dbReference>
<dbReference type="GO" id="GO:0007155">
    <property type="term" value="P:cell adhesion"/>
    <property type="evidence" value="ECO:0007669"/>
    <property type="project" value="UniProtKB-KW"/>
</dbReference>
<keyword evidence="7" id="KW-1015">Disulfide bond</keyword>
<dbReference type="Gene3D" id="2.10.25.10">
    <property type="entry name" value="Laminin"/>
    <property type="match status" value="3"/>
</dbReference>
<evidence type="ECO:0000256" key="1">
    <source>
        <dbReference type="ARBA" id="ARBA00009456"/>
    </source>
</evidence>
<dbReference type="InterPro" id="IPR013320">
    <property type="entry name" value="ConA-like_dom_sf"/>
</dbReference>
<evidence type="ECO:0000256" key="9">
    <source>
        <dbReference type="PROSITE-ProRule" id="PRU00634"/>
    </source>
</evidence>
<feature type="repeat" description="TSP type-3" evidence="9">
    <location>
        <begin position="606"/>
        <end position="641"/>
    </location>
</feature>
<dbReference type="FunFam" id="4.10.1080.10:FF:000004">
    <property type="entry name" value="Cartilage oligomeric matrix protein"/>
    <property type="match status" value="1"/>
</dbReference>
<dbReference type="InterPro" id="IPR001881">
    <property type="entry name" value="EGF-like_Ca-bd_dom"/>
</dbReference>
<keyword evidence="13" id="KW-1185">Reference proteome</keyword>
<dbReference type="FunFam" id="2.60.120.200:FF:000038">
    <property type="entry name" value="thrombospondin-3 isoform X1"/>
    <property type="match status" value="1"/>
</dbReference>
<dbReference type="Pfam" id="PF07645">
    <property type="entry name" value="EGF_CA"/>
    <property type="match status" value="1"/>
</dbReference>
<dbReference type="InterPro" id="IPR028974">
    <property type="entry name" value="TSP_type-3_rpt"/>
</dbReference>
<feature type="domain" description="TSP C-terminal" evidence="11">
    <location>
        <begin position="645"/>
        <end position="859"/>
    </location>
</feature>
<dbReference type="InterPro" id="IPR008859">
    <property type="entry name" value="Thrombospondin_C"/>
</dbReference>
<dbReference type="InterPro" id="IPR048287">
    <property type="entry name" value="TSPN-like_N"/>
</dbReference>
<dbReference type="PROSITE" id="PS01187">
    <property type="entry name" value="EGF_CA"/>
    <property type="match status" value="1"/>
</dbReference>
<dbReference type="FunFam" id="2.60.120.200:FF:000002">
    <property type="entry name" value="Thrombospondin 3"/>
    <property type="match status" value="1"/>
</dbReference>
<feature type="repeat" description="TSP type-3" evidence="9">
    <location>
        <begin position="469"/>
        <end position="504"/>
    </location>
</feature>
<dbReference type="FunFam" id="2.10.25.10:FF:000170">
    <property type="entry name" value="thrombospondin-3 isoform X1"/>
    <property type="match status" value="1"/>
</dbReference>
<reference evidence="12" key="1">
    <citation type="submission" date="2025-08" db="UniProtKB">
        <authorList>
            <consortium name="Ensembl"/>
        </authorList>
    </citation>
    <scope>IDENTIFICATION</scope>
</reference>
<evidence type="ECO:0000313" key="13">
    <source>
        <dbReference type="Proteomes" id="UP000472277"/>
    </source>
</evidence>
<keyword evidence="2" id="KW-0245">EGF-like domain</keyword>
<evidence type="ECO:0000259" key="11">
    <source>
        <dbReference type="PROSITE" id="PS51236"/>
    </source>
</evidence>
<dbReference type="SUPFAM" id="SSF103647">
    <property type="entry name" value="TSP type-3 repeat"/>
    <property type="match status" value="3"/>
</dbReference>
<dbReference type="GO" id="GO:0005509">
    <property type="term" value="F:calcium ion binding"/>
    <property type="evidence" value="ECO:0007669"/>
    <property type="project" value="UniProtKB-UniRule"/>
</dbReference>
<comment type="similarity">
    <text evidence="1">Belongs to the thrombospondin family.</text>
</comment>
<evidence type="ECO:0000256" key="2">
    <source>
        <dbReference type="ARBA" id="ARBA00022536"/>
    </source>
</evidence>
<dbReference type="InterPro" id="IPR000742">
    <property type="entry name" value="EGF"/>
</dbReference>
<dbReference type="SMART" id="SM00179">
    <property type="entry name" value="EGF_CA"/>
    <property type="match status" value="1"/>
</dbReference>
<dbReference type="AlphaFoldDB" id="A0A674E3B1"/>
<sequence length="873" mass="95796">MLIFSLLKEVDGCISKVFKLDHHLSVIDMLELHDAKQSASAVGKMSGALGFVSDLYLVSNLRLPPKLGGVLLGVYNKDDNRKYLEVALMGKVNKVLVRYVREDGKLHTVNLQNPGLSDGRTQSLILHVGGLRRNHLHMELYVNCRLADSAQVLPSLVQLPSEAESVEIRNGQKAYARLQGSVDSLKLALGGSIAKAGILTDCPFQGDTYFQNSGKIFVFLYLYFARHAEKCLILFCFHEPHSRCVPNLCYKGTPCTETREYPGYRCGACPEGMTGNGTHCQDIDEECTDVDECADLSNTCVPNSVCINTEGSFRCGLCKESFVGNQTVGCFLRRSCATLGFNPCDVNAHCVIKGAAEVSCECNVGWAGNGYTCGPDTDSDGYPDQPLPCIDNDYHCRADNCVNTPNSGQEDADGDGIGDQCDEDADGDGIQNVEDNCRLVPNKDQQNSDTDSYGDACDNCPNVPNGSQKDTDGNGAGDTCDNDIDGDGIPNVLDNCPKMPNPMQTDRDGDGVGDACDSCPEVNDPLQSDVDNDLVGDVCDTNQDMDGDGHQDSRDNCPDVPNSSQLDSDNDGIGDECDDDDDNDGIPDAGPPGPDNCRLIPNPSQTDTDRNGIGDMCENDFDNDSVIDLIDVCPESAEVTMTDFRAYQTVILDQEGEAQIDPNWIVLNRGMEIVQTMNSDPGLAIGITAFNGVDFEGTFHINTATDDDYVGFIFGYQDSSSFYVVMWKQMEQTYWQSLPFRAMAQPGLQLKAVKSRTGPGEYLRNALWHTGDTPGEVTLLWKDPRNVGWRDKTSYRWHLSHRPQVGYIRVRLYEGMTLVADSGVVVDTSMRGGRLGVFCFSQEQIIWSNLGYRCNDTVPEDYEFYRKQIHIRV</sequence>
<dbReference type="InterPro" id="IPR003367">
    <property type="entry name" value="Thrombospondin_3-like_rpt"/>
</dbReference>
<evidence type="ECO:0000256" key="10">
    <source>
        <dbReference type="SAM" id="MobiDB-lite"/>
    </source>
</evidence>
<keyword evidence="5 9" id="KW-0106">Calcium</keyword>
<evidence type="ECO:0000256" key="6">
    <source>
        <dbReference type="ARBA" id="ARBA00022889"/>
    </source>
</evidence>
<feature type="repeat" description="TSP type-3" evidence="9">
    <location>
        <begin position="410"/>
        <end position="445"/>
    </location>
</feature>
<gene>
    <name evidence="12" type="primary">THBS3</name>
    <name evidence="12" type="synonym">thbs3b</name>
</gene>
<evidence type="ECO:0000256" key="4">
    <source>
        <dbReference type="ARBA" id="ARBA00022737"/>
    </source>
</evidence>
<dbReference type="Pfam" id="PF05735">
    <property type="entry name" value="TSP_C"/>
    <property type="match status" value="1"/>
</dbReference>
<keyword evidence="6" id="KW-0130">Cell adhesion</keyword>
<dbReference type="PROSITE" id="PS51234">
    <property type="entry name" value="TSP3"/>
    <property type="match status" value="3"/>
</dbReference>
<dbReference type="InterPro" id="IPR017897">
    <property type="entry name" value="Thrombospondin_3_rpt"/>
</dbReference>
<feature type="compositionally biased region" description="Basic and acidic residues" evidence="10">
    <location>
        <begin position="547"/>
        <end position="557"/>
    </location>
</feature>
<dbReference type="SUPFAM" id="SSF49899">
    <property type="entry name" value="Concanavalin A-like lectins/glucanases"/>
    <property type="match status" value="2"/>
</dbReference>
<name>A0A674E3B1_SALTR</name>
<dbReference type="Pfam" id="PF02412">
    <property type="entry name" value="TSP_3"/>
    <property type="match status" value="6"/>
</dbReference>
<dbReference type="Gene3D" id="2.60.120.200">
    <property type="match status" value="2"/>
</dbReference>
<dbReference type="Gene3D" id="4.10.1080.10">
    <property type="entry name" value="TSP type-3 repeat"/>
    <property type="match status" value="2"/>
</dbReference>
<dbReference type="PROSITE" id="PS51236">
    <property type="entry name" value="TSP_CTER"/>
    <property type="match status" value="1"/>
</dbReference>
<keyword evidence="4" id="KW-0677">Repeat</keyword>
<organism evidence="12 13">
    <name type="scientific">Salmo trutta</name>
    <name type="common">Brown trout</name>
    <dbReference type="NCBI Taxonomy" id="8032"/>
    <lineage>
        <taxon>Eukaryota</taxon>
        <taxon>Metazoa</taxon>
        <taxon>Chordata</taxon>
        <taxon>Craniata</taxon>
        <taxon>Vertebrata</taxon>
        <taxon>Euteleostomi</taxon>
        <taxon>Actinopterygii</taxon>
        <taxon>Neopterygii</taxon>
        <taxon>Teleostei</taxon>
        <taxon>Protacanthopterygii</taxon>
        <taxon>Salmoniformes</taxon>
        <taxon>Salmonidae</taxon>
        <taxon>Salmoninae</taxon>
        <taxon>Salmo</taxon>
    </lineage>
</organism>